<comment type="caution">
    <text evidence="2">The sequence shown here is derived from an EMBL/GenBank/DDBJ whole genome shotgun (WGS) entry which is preliminary data.</text>
</comment>
<sequence length="98" mass="11062">MRLLKVVSVFVLLLLFTSKIVSDARIFAFSNAIESVAAEAGETEETEPRLNELFISISVLMVIAPFFLLLGEKQVPLKHQSWISFYPPIQTPPPNRLF</sequence>
<keyword evidence="1" id="KW-0472">Membrane</keyword>
<feature type="transmembrane region" description="Helical" evidence="1">
    <location>
        <begin position="53"/>
        <end position="71"/>
    </location>
</feature>
<keyword evidence="1" id="KW-0812">Transmembrane</keyword>
<accession>A0A2T3HP56</accession>
<keyword evidence="3" id="KW-1185">Reference proteome</keyword>
<reference evidence="2 3" key="1">
    <citation type="submission" date="2018-03" db="EMBL/GenBank/DDBJ databases">
        <authorList>
            <person name="Keele B.F."/>
        </authorList>
    </citation>
    <scope>NUCLEOTIDE SEQUENCE [LARGE SCALE GENOMIC DNA]</scope>
    <source>
        <strain evidence="2 3">YL28-9</strain>
    </source>
</reference>
<gene>
    <name evidence="2" type="ORF">C7T94_05830</name>
</gene>
<name>A0A2T3HP56_9SPHI</name>
<proteinExistence type="predicted"/>
<dbReference type="EMBL" id="PYLS01000004">
    <property type="protein sequence ID" value="PST84240.1"/>
    <property type="molecule type" value="Genomic_DNA"/>
</dbReference>
<dbReference type="OrthoDB" id="9939171at2"/>
<dbReference type="AlphaFoldDB" id="A0A2T3HP56"/>
<protein>
    <submittedName>
        <fullName evidence="2">Uncharacterized protein</fullName>
    </submittedName>
</protein>
<evidence type="ECO:0000313" key="2">
    <source>
        <dbReference type="EMBL" id="PST84240.1"/>
    </source>
</evidence>
<evidence type="ECO:0000313" key="3">
    <source>
        <dbReference type="Proteomes" id="UP000240912"/>
    </source>
</evidence>
<keyword evidence="1" id="KW-1133">Transmembrane helix</keyword>
<dbReference type="Proteomes" id="UP000240912">
    <property type="component" value="Unassembled WGS sequence"/>
</dbReference>
<organism evidence="2 3">
    <name type="scientific">Pedobacter yulinensis</name>
    <dbReference type="NCBI Taxonomy" id="2126353"/>
    <lineage>
        <taxon>Bacteria</taxon>
        <taxon>Pseudomonadati</taxon>
        <taxon>Bacteroidota</taxon>
        <taxon>Sphingobacteriia</taxon>
        <taxon>Sphingobacteriales</taxon>
        <taxon>Sphingobacteriaceae</taxon>
        <taxon>Pedobacter</taxon>
    </lineage>
</organism>
<dbReference type="RefSeq" id="WP_107214339.1">
    <property type="nucleotide sequence ID" value="NZ_KZ686268.1"/>
</dbReference>
<evidence type="ECO:0000256" key="1">
    <source>
        <dbReference type="SAM" id="Phobius"/>
    </source>
</evidence>